<evidence type="ECO:0000313" key="2">
    <source>
        <dbReference type="EMBL" id="KQL21106.1"/>
    </source>
</evidence>
<proteinExistence type="predicted"/>
<keyword evidence="1" id="KW-0472">Membrane</keyword>
<keyword evidence="1" id="KW-0812">Transmembrane</keyword>
<dbReference type="STRING" id="1637975.AN957_22720"/>
<dbReference type="EMBL" id="LJIX01000006">
    <property type="protein sequence ID" value="KQL21106.1"/>
    <property type="molecule type" value="Genomic_DNA"/>
</dbReference>
<keyword evidence="3" id="KW-1185">Reference proteome</keyword>
<dbReference type="AlphaFoldDB" id="A0A0Q3VJ80"/>
<keyword evidence="1" id="KW-1133">Transmembrane helix</keyword>
<evidence type="ECO:0000313" key="3">
    <source>
        <dbReference type="Proteomes" id="UP000050996"/>
    </source>
</evidence>
<dbReference type="PATRIC" id="fig|1637975.4.peg.4539"/>
<reference evidence="2 3" key="1">
    <citation type="submission" date="2015-09" db="EMBL/GenBank/DDBJ databases">
        <title>Genome sequencing project for genomic taxonomy and phylogenomics of Bacillus-like bacteria.</title>
        <authorList>
            <person name="Liu B."/>
            <person name="Wang J."/>
            <person name="Zhu Y."/>
            <person name="Liu G."/>
            <person name="Chen Q."/>
            <person name="Chen Z."/>
            <person name="Lan J."/>
            <person name="Che J."/>
            <person name="Ge C."/>
            <person name="Shi H."/>
            <person name="Pan Z."/>
            <person name="Liu X."/>
        </authorList>
    </citation>
    <scope>NUCLEOTIDE SEQUENCE [LARGE SCALE GENOMIC DNA]</scope>
    <source>
        <strain evidence="2 3">FJAT-18043</strain>
    </source>
</reference>
<protein>
    <submittedName>
        <fullName evidence="2">Uncharacterized protein</fullName>
    </submittedName>
</protein>
<organism evidence="2 3">
    <name type="scientific">Cytobacillus solani</name>
    <dbReference type="NCBI Taxonomy" id="1637975"/>
    <lineage>
        <taxon>Bacteria</taxon>
        <taxon>Bacillati</taxon>
        <taxon>Bacillota</taxon>
        <taxon>Bacilli</taxon>
        <taxon>Bacillales</taxon>
        <taxon>Bacillaceae</taxon>
        <taxon>Cytobacillus</taxon>
    </lineage>
</organism>
<evidence type="ECO:0000256" key="1">
    <source>
        <dbReference type="SAM" id="Phobius"/>
    </source>
</evidence>
<dbReference type="Proteomes" id="UP000050996">
    <property type="component" value="Unassembled WGS sequence"/>
</dbReference>
<comment type="caution">
    <text evidence="2">The sequence shown here is derived from an EMBL/GenBank/DDBJ whole genome shotgun (WGS) entry which is preliminary data.</text>
</comment>
<accession>A0A0Q3VJ80</accession>
<sequence length="63" mass="7354">MKEKGIQYIYIADSFFYLFSFSSPRSKLFLLFFLHESSYGIIILNIHVFLIGGQVIKDDSQLN</sequence>
<feature type="transmembrane region" description="Helical" evidence="1">
    <location>
        <begin position="28"/>
        <end position="56"/>
    </location>
</feature>
<name>A0A0Q3VJ80_9BACI</name>
<gene>
    <name evidence="2" type="ORF">AN957_22720</name>
</gene>